<dbReference type="EMBL" id="FOSL01000023">
    <property type="protein sequence ID" value="SFL01678.1"/>
    <property type="molecule type" value="Genomic_DNA"/>
</dbReference>
<evidence type="ECO:0000256" key="1">
    <source>
        <dbReference type="SAM" id="SignalP"/>
    </source>
</evidence>
<organism evidence="2 3">
    <name type="scientific">Neomesorhizobium albiziae</name>
    <dbReference type="NCBI Taxonomy" id="335020"/>
    <lineage>
        <taxon>Bacteria</taxon>
        <taxon>Pseudomonadati</taxon>
        <taxon>Pseudomonadota</taxon>
        <taxon>Alphaproteobacteria</taxon>
        <taxon>Hyphomicrobiales</taxon>
        <taxon>Phyllobacteriaceae</taxon>
        <taxon>Neomesorhizobium</taxon>
    </lineage>
</organism>
<evidence type="ECO:0000313" key="3">
    <source>
        <dbReference type="Proteomes" id="UP000323300"/>
    </source>
</evidence>
<evidence type="ECO:0000313" key="2">
    <source>
        <dbReference type="EMBL" id="SFL01678.1"/>
    </source>
</evidence>
<sequence length="170" mass="17826">MVRRGWVKSIICLLTISGLAMGSSIALADIGRWQTSRGAGGGGEASLLSNNTLSTGNRSIEYHPRLTIGCLPSGWKQSVRLRDSLSGTGNVQLTVRVDGSQTSEIWRLGSRNSSLNLEGGNGVARLLGAKRLRLSWNNGFFSGTGEAVFSLAGIGEIVAQLAAICGIDPP</sequence>
<feature type="signal peptide" evidence="1">
    <location>
        <begin position="1"/>
        <end position="28"/>
    </location>
</feature>
<dbReference type="Proteomes" id="UP000323300">
    <property type="component" value="Unassembled WGS sequence"/>
</dbReference>
<keyword evidence="3" id="KW-1185">Reference proteome</keyword>
<evidence type="ECO:0008006" key="4">
    <source>
        <dbReference type="Google" id="ProtNLM"/>
    </source>
</evidence>
<name>A0A1I4E793_9HYPH</name>
<accession>A0A1I4E793</accession>
<proteinExistence type="predicted"/>
<gene>
    <name evidence="2" type="ORF">SAMN04488498_12369</name>
</gene>
<keyword evidence="1" id="KW-0732">Signal</keyword>
<reference evidence="2 3" key="1">
    <citation type="submission" date="2016-10" db="EMBL/GenBank/DDBJ databases">
        <authorList>
            <person name="Varghese N."/>
            <person name="Submissions S."/>
        </authorList>
    </citation>
    <scope>NUCLEOTIDE SEQUENCE [LARGE SCALE GENOMIC DNA]</scope>
    <source>
        <strain evidence="2 3">DSM 21822</strain>
    </source>
</reference>
<feature type="chain" id="PRO_5009302682" description="Invasion protein IalB, involved in pathogenesis" evidence="1">
    <location>
        <begin position="29"/>
        <end position="170"/>
    </location>
</feature>
<dbReference type="AlphaFoldDB" id="A0A1I4E793"/>
<protein>
    <recommendedName>
        <fullName evidence="4">Invasion protein IalB, involved in pathogenesis</fullName>
    </recommendedName>
</protein>